<dbReference type="PANTHER" id="PTHR46112">
    <property type="entry name" value="AMINOPEPTIDASE"/>
    <property type="match status" value="1"/>
</dbReference>
<feature type="domain" description="Peptidase M24" evidence="2">
    <location>
        <begin position="138"/>
        <end position="340"/>
    </location>
</feature>
<reference evidence="4 5" key="1">
    <citation type="submission" date="2024-03" db="EMBL/GenBank/DDBJ databases">
        <title>Human intestinal bacterial collection.</title>
        <authorList>
            <person name="Pauvert C."/>
            <person name="Hitch T.C.A."/>
            <person name="Clavel T."/>
        </authorList>
    </citation>
    <scope>NUCLEOTIDE SEQUENCE [LARGE SCALE GENOMIC DNA]</scope>
    <source>
        <strain evidence="4 5">CLA-AP-H34</strain>
    </source>
</reference>
<dbReference type="InterPro" id="IPR000994">
    <property type="entry name" value="Pept_M24"/>
</dbReference>
<dbReference type="RefSeq" id="WP_349140387.1">
    <property type="nucleotide sequence ID" value="NZ_JBBMFT010000005.1"/>
</dbReference>
<dbReference type="Gene3D" id="3.40.350.10">
    <property type="entry name" value="Creatinase/prolidase N-terminal domain"/>
    <property type="match status" value="1"/>
</dbReference>
<evidence type="ECO:0000313" key="5">
    <source>
        <dbReference type="Proteomes" id="UP001440599"/>
    </source>
</evidence>
<dbReference type="SUPFAM" id="SSF55920">
    <property type="entry name" value="Creatinase/aminopeptidase"/>
    <property type="match status" value="1"/>
</dbReference>
<comment type="caution">
    <text evidence="4">The sequence shown here is derived from an EMBL/GenBank/DDBJ whole genome shotgun (WGS) entry which is preliminary data.</text>
</comment>
<keyword evidence="1" id="KW-1133">Transmembrane helix</keyword>
<evidence type="ECO:0000259" key="2">
    <source>
        <dbReference type="Pfam" id="PF00557"/>
    </source>
</evidence>
<accession>A0ABV1EQ40</accession>
<dbReference type="PANTHER" id="PTHR46112:SF3">
    <property type="entry name" value="AMINOPEPTIDASE YPDF"/>
    <property type="match status" value="1"/>
</dbReference>
<dbReference type="InterPro" id="IPR036005">
    <property type="entry name" value="Creatinase/aminopeptidase-like"/>
</dbReference>
<dbReference type="InterPro" id="IPR029149">
    <property type="entry name" value="Creatin/AminoP/Spt16_N"/>
</dbReference>
<keyword evidence="1" id="KW-0472">Membrane</keyword>
<keyword evidence="1" id="KW-0812">Transmembrane</keyword>
<evidence type="ECO:0000259" key="3">
    <source>
        <dbReference type="Pfam" id="PF01321"/>
    </source>
</evidence>
<dbReference type="Gene3D" id="3.90.230.10">
    <property type="entry name" value="Creatinase/methionine aminopeptidase superfamily"/>
    <property type="match status" value="1"/>
</dbReference>
<sequence length="357" mass="39090">MNQKRLERVVQNMRREGLEQILVSSTASVYYLTGIWVEPMERMLALYLRADGTCRLYGNALFGLEPQPGLELAIHTDSDVPTAQLAADLLPGTLGVDKAWPSKFLIGVLEARRDVTPVLGSAPVDDARQFKDAQEIAAMQQASRINDQVVEAAIAALHEGVQEQEMAALVENLYRSHGADRSAEGQLVCFGPNAADPHHAPNATPLREGDCAVLDLFIPIHRYWCDMTRTVFFRRVSDEGRRVYETVLAANQAAEEMIRPGVPLAQVDRAARAVIEQAGYGPYFTHRLGHGCGLDCHEPPDNSSASPAVAQPGMVFSVEPGIYLPGRLGVRIEDLVLVTEDGCQVLNQASKQLRVVD</sequence>
<proteinExistence type="predicted"/>
<dbReference type="CDD" id="cd01092">
    <property type="entry name" value="APP-like"/>
    <property type="match status" value="1"/>
</dbReference>
<feature type="domain" description="Creatinase N-terminal" evidence="3">
    <location>
        <begin position="5"/>
        <end position="117"/>
    </location>
</feature>
<dbReference type="Pfam" id="PF01321">
    <property type="entry name" value="Creatinase_N"/>
    <property type="match status" value="1"/>
</dbReference>
<dbReference type="EMBL" id="JBBMFT010000005">
    <property type="protein sequence ID" value="MEQ2456704.1"/>
    <property type="molecule type" value="Genomic_DNA"/>
</dbReference>
<evidence type="ECO:0000313" key="4">
    <source>
        <dbReference type="EMBL" id="MEQ2456704.1"/>
    </source>
</evidence>
<evidence type="ECO:0000256" key="1">
    <source>
        <dbReference type="SAM" id="Phobius"/>
    </source>
</evidence>
<dbReference type="InterPro" id="IPR050659">
    <property type="entry name" value="Peptidase_M24B"/>
</dbReference>
<dbReference type="Pfam" id="PF00557">
    <property type="entry name" value="Peptidase_M24"/>
    <property type="match status" value="1"/>
</dbReference>
<name>A0ABV1EQ40_9FIRM</name>
<dbReference type="Proteomes" id="UP001440599">
    <property type="component" value="Unassembled WGS sequence"/>
</dbReference>
<keyword evidence="5" id="KW-1185">Reference proteome</keyword>
<dbReference type="InterPro" id="IPR000587">
    <property type="entry name" value="Creatinase_N"/>
</dbReference>
<dbReference type="SUPFAM" id="SSF53092">
    <property type="entry name" value="Creatinase/prolidase N-terminal domain"/>
    <property type="match status" value="1"/>
</dbReference>
<feature type="transmembrane region" description="Helical" evidence="1">
    <location>
        <begin position="21"/>
        <end position="37"/>
    </location>
</feature>
<organism evidence="4 5">
    <name type="scientific">Flavonifractor hominis</name>
    <dbReference type="NCBI Taxonomy" id="3133178"/>
    <lineage>
        <taxon>Bacteria</taxon>
        <taxon>Bacillati</taxon>
        <taxon>Bacillota</taxon>
        <taxon>Clostridia</taxon>
        <taxon>Eubacteriales</taxon>
        <taxon>Oscillospiraceae</taxon>
        <taxon>Flavonifractor</taxon>
    </lineage>
</organism>
<gene>
    <name evidence="4" type="ORF">WMO45_09225</name>
</gene>
<protein>
    <submittedName>
        <fullName evidence="4">Xaa-Pro peptidase family protein</fullName>
    </submittedName>
</protein>